<feature type="repeat" description="FG-GAP" evidence="15">
    <location>
        <begin position="424"/>
        <end position="489"/>
    </location>
</feature>
<dbReference type="PROSITE" id="PS51470">
    <property type="entry name" value="FG_GAP"/>
    <property type="match status" value="5"/>
</dbReference>
<evidence type="ECO:0000256" key="10">
    <source>
        <dbReference type="ARBA" id="ARBA00023037"/>
    </source>
</evidence>
<dbReference type="InterPro" id="IPR013649">
    <property type="entry name" value="Integrin_alpha_Ig-like_1"/>
</dbReference>
<dbReference type="GO" id="GO:0007160">
    <property type="term" value="P:cell-matrix adhesion"/>
    <property type="evidence" value="ECO:0007669"/>
    <property type="project" value="TreeGrafter"/>
</dbReference>
<evidence type="ECO:0000259" key="19">
    <source>
        <dbReference type="Pfam" id="PF20805"/>
    </source>
</evidence>
<dbReference type="Gene3D" id="1.20.5.930">
    <property type="entry name" value="Bicelle-embedded integrin alpha(iib) transmembrane segment"/>
    <property type="match status" value="1"/>
</dbReference>
<feature type="repeat" description="FG-GAP" evidence="15">
    <location>
        <begin position="557"/>
        <end position="619"/>
    </location>
</feature>
<protein>
    <recommendedName>
        <fullName evidence="23">Integrin alpha-2 domain-containing protein</fullName>
    </recommendedName>
</protein>
<evidence type="ECO:0000256" key="7">
    <source>
        <dbReference type="ARBA" id="ARBA00022837"/>
    </source>
</evidence>
<evidence type="ECO:0000256" key="14">
    <source>
        <dbReference type="ARBA" id="ARBA00023180"/>
    </source>
</evidence>
<feature type="repeat" description="FG-GAP" evidence="15">
    <location>
        <begin position="491"/>
        <end position="549"/>
    </location>
</feature>
<feature type="domain" description="Integrin alpha third immunoglobulin-like" evidence="20">
    <location>
        <begin position="938"/>
        <end position="1144"/>
    </location>
</feature>
<feature type="domain" description="Integrin alpha first immunoglubulin-like" evidence="18">
    <location>
        <begin position="742"/>
        <end position="791"/>
    </location>
</feature>
<keyword evidence="3 16" id="KW-0812">Transmembrane</keyword>
<dbReference type="Proteomes" id="UP001239994">
    <property type="component" value="Unassembled WGS sequence"/>
</dbReference>
<feature type="non-terminal residue" evidence="21">
    <location>
        <position position="1"/>
    </location>
</feature>
<evidence type="ECO:0000256" key="6">
    <source>
        <dbReference type="ARBA" id="ARBA00022737"/>
    </source>
</evidence>
<evidence type="ECO:0000256" key="16">
    <source>
        <dbReference type="RuleBase" id="RU003762"/>
    </source>
</evidence>
<dbReference type="Gene3D" id="2.130.10.130">
    <property type="entry name" value="Integrin alpha, N-terminal"/>
    <property type="match status" value="1"/>
</dbReference>
<keyword evidence="22" id="KW-1185">Reference proteome</keyword>
<feature type="compositionally biased region" description="Basic and acidic residues" evidence="17">
    <location>
        <begin position="1046"/>
        <end position="1055"/>
    </location>
</feature>
<keyword evidence="10 16" id="KW-0401">Integrin</keyword>
<comment type="similarity">
    <text evidence="2 16">Belongs to the integrin alpha chain family.</text>
</comment>
<dbReference type="GO" id="GO:0046872">
    <property type="term" value="F:metal ion binding"/>
    <property type="evidence" value="ECO:0007669"/>
    <property type="project" value="UniProtKB-KW"/>
</dbReference>
<proteinExistence type="inferred from homology"/>
<feature type="repeat" description="FG-GAP" evidence="15">
    <location>
        <begin position="239"/>
        <end position="300"/>
    </location>
</feature>
<dbReference type="GO" id="GO:0001525">
    <property type="term" value="P:angiogenesis"/>
    <property type="evidence" value="ECO:0007669"/>
    <property type="project" value="TreeGrafter"/>
</dbReference>
<dbReference type="FunFam" id="2.60.40.1510:FF:000001">
    <property type="entry name" value="Integrin alpha V"/>
    <property type="match status" value="1"/>
</dbReference>
<dbReference type="AlphaFoldDB" id="A0AAD9E481"/>
<feature type="domain" description="Integrin alpha second immunoglobulin-like" evidence="19">
    <location>
        <begin position="792"/>
        <end position="932"/>
    </location>
</feature>
<keyword evidence="14" id="KW-0325">Glycoprotein</keyword>
<dbReference type="InterPro" id="IPR048286">
    <property type="entry name" value="Integrin_alpha_Ig-like_3"/>
</dbReference>
<dbReference type="GO" id="GO:0009897">
    <property type="term" value="C:external side of plasma membrane"/>
    <property type="evidence" value="ECO:0007669"/>
    <property type="project" value="TreeGrafter"/>
</dbReference>
<evidence type="ECO:0000256" key="13">
    <source>
        <dbReference type="ARBA" id="ARBA00023170"/>
    </source>
</evidence>
<keyword evidence="11 16" id="KW-0472">Membrane</keyword>
<keyword evidence="6" id="KW-0677">Repeat</keyword>
<dbReference type="Pfam" id="PF20806">
    <property type="entry name" value="Integrin_A_Ig_3"/>
    <property type="match status" value="1"/>
</dbReference>
<dbReference type="Pfam" id="PF20805">
    <property type="entry name" value="Integrin_A_Ig_2"/>
    <property type="match status" value="1"/>
</dbReference>
<evidence type="ECO:0000256" key="3">
    <source>
        <dbReference type="ARBA" id="ARBA00022692"/>
    </source>
</evidence>
<gene>
    <name evidence="21" type="ORF">P4O66_020818</name>
</gene>
<dbReference type="SUPFAM" id="SSF69318">
    <property type="entry name" value="Integrin alpha N-terminal domain"/>
    <property type="match status" value="1"/>
</dbReference>
<keyword evidence="7" id="KW-0106">Calcium</keyword>
<evidence type="ECO:0008006" key="23">
    <source>
        <dbReference type="Google" id="ProtNLM"/>
    </source>
</evidence>
<dbReference type="FunFam" id="2.60.40.1460:FF:000001">
    <property type="entry name" value="Integrin, alpha V"/>
    <property type="match status" value="1"/>
</dbReference>
<dbReference type="PRINTS" id="PR01185">
    <property type="entry name" value="INTEGRINA"/>
</dbReference>
<dbReference type="InterPro" id="IPR048285">
    <property type="entry name" value="Integrin_alpha_Ig-like_2"/>
</dbReference>
<dbReference type="GO" id="GO:0098609">
    <property type="term" value="P:cell-cell adhesion"/>
    <property type="evidence" value="ECO:0007669"/>
    <property type="project" value="TreeGrafter"/>
</dbReference>
<evidence type="ECO:0000256" key="1">
    <source>
        <dbReference type="ARBA" id="ARBA00004479"/>
    </source>
</evidence>
<dbReference type="SUPFAM" id="SSF69179">
    <property type="entry name" value="Integrin domains"/>
    <property type="match status" value="3"/>
</dbReference>
<feature type="repeat" description="FG-GAP" evidence="15">
    <location>
        <begin position="159"/>
        <end position="223"/>
    </location>
</feature>
<comment type="subcellular location">
    <subcellularLocation>
        <location evidence="1 16">Membrane</location>
        <topology evidence="1 16">Single-pass type I membrane protein</topology>
    </subcellularLocation>
</comment>
<evidence type="ECO:0000259" key="20">
    <source>
        <dbReference type="Pfam" id="PF20806"/>
    </source>
</evidence>
<dbReference type="InterPro" id="IPR013519">
    <property type="entry name" value="Int_alpha_beta-p"/>
</dbReference>
<evidence type="ECO:0000256" key="2">
    <source>
        <dbReference type="ARBA" id="ARBA00008054"/>
    </source>
</evidence>
<feature type="domain" description="Integrin alpha first immunoglubulin-like" evidence="18">
    <location>
        <begin position="604"/>
        <end position="712"/>
    </location>
</feature>
<evidence type="ECO:0000256" key="9">
    <source>
        <dbReference type="ARBA" id="ARBA00022989"/>
    </source>
</evidence>
<evidence type="ECO:0000256" key="4">
    <source>
        <dbReference type="ARBA" id="ARBA00022723"/>
    </source>
</evidence>
<dbReference type="Pfam" id="PF01839">
    <property type="entry name" value="FG-GAP"/>
    <property type="match status" value="2"/>
</dbReference>
<evidence type="ECO:0000256" key="15">
    <source>
        <dbReference type="PROSITE-ProRule" id="PRU00803"/>
    </source>
</evidence>
<dbReference type="InterPro" id="IPR032695">
    <property type="entry name" value="Integrin_dom_sf"/>
</dbReference>
<keyword evidence="12" id="KW-1015">Disulfide bond</keyword>
<dbReference type="SMART" id="SM00191">
    <property type="entry name" value="Int_alpha"/>
    <property type="match status" value="5"/>
</dbReference>
<dbReference type="PANTHER" id="PTHR23220">
    <property type="entry name" value="INTEGRIN ALPHA"/>
    <property type="match status" value="1"/>
</dbReference>
<dbReference type="GO" id="GO:0005178">
    <property type="term" value="F:integrin binding"/>
    <property type="evidence" value="ECO:0007669"/>
    <property type="project" value="TreeGrafter"/>
</dbReference>
<dbReference type="GO" id="GO:0008305">
    <property type="term" value="C:integrin complex"/>
    <property type="evidence" value="ECO:0007669"/>
    <property type="project" value="InterPro"/>
</dbReference>
<feature type="compositionally biased region" description="Polar residues" evidence="17">
    <location>
        <begin position="1032"/>
        <end position="1045"/>
    </location>
</feature>
<dbReference type="GO" id="GO:0007229">
    <property type="term" value="P:integrin-mediated signaling pathway"/>
    <property type="evidence" value="ECO:0007669"/>
    <property type="project" value="UniProtKB-KW"/>
</dbReference>
<sequence>SRRLARYERPRRKHAPALSNALLAPPLLGTVASLGTPLTTSIRSCRERERERRRRVSARGPGTDFCASKDRRHAAQGACHSLRLAGEKVHDCGRTALGSPPLPNRDRRAWLERCSVAPNVMGSRRHRAKAAAASLRTGGCLPALLIAVLSSLCAAFNLDVERPSTYSGPGGSYFGYSVDFYGTNSPSSVSVIVGAPKGNTSQYSIREGGAVFYCLWSPHQTHCNSIAFDQQGDLNMTLNDTEVQAEFKSHQWFGATVRAHGDTVLACAPLYSWRTKQDMPEAEVTGSCYMSVRNFTKFVEYAPCRTEFHDRTGQGYCQGGFSADFTKEGKVVLGGPGSYFWQGQLISAVKEEIVRAYYPGFFLTSVKGQIETKQKKQINFDDNYMGYSVAVGEFSGDDDEEFVTGVPRGVRLHGQVSILNSSLETLKNLTGEQMGSYFGYAVSATDINNDGLTDLLVGAPMFMVRDSDGRLEELGRVYVYLQTGPLELEPQTPHLTGTQTFGRFGSSIASLGDLNQDGFTDVAIGSPFGGKEEQGMVFIYNGYAKGLREKASQVITGQWASAAPPALPASFGFALRGDKDIDHNGYPDLIVGAFGVDKVVLYRSRPIVNTSATLSVYPTMINPEEKVCTISNGNQTMHVSCVNLSFCFSANGKHLPEKLAFNVEVQLDRLKQKQKGAVRRALFLDTQQASLQRKLHVPTDGKLCHETKIYLRIPFLYELTSKLPLSLVPVLILLWLGRKDEKEFRDKLSSIFIALNFSLDPEAAADQHGLQPILNYQTAQVIEQKAQILLDCGEDNICVPDLKLSVHGDRKEVYMGDDNSLTLTFNARNDGGGAYEAELYVVLPPEADYSGIARKNESLTQLTCSYETENQTRYLSCDLGNPMKSGTNLWAGLRFTVPRLRDSGKVVQFDLQIRSKNENNSQSEVVPYKLEVVVKADVILQGVSRPDKVFFPPPNWKTSKNVAMEQEVGPPVEHIYELVNNGPSHISQTLLQLQCPMGVQGQKLMYLLEVTTEGPVNCTTHSVVNPMGLKLQQSSTARPSVPNQSHHIEKRETQRGEQTQLNNLSCSSVECWTLQCDVGLLKKGTSAILHVRSRIWAEMFMTKMYKNFILECLSSYKVEKMPYTILPKENPTGAKKVVTHVVWNKPDSHYDVPLWIIVLAIVTGLLLLSLLIYILYKIKNTKLTEYDVPFCHLLSLKLGFFKRTQYGTAMEKAQLKPQAASEA</sequence>
<keyword evidence="4" id="KW-0479">Metal-binding</keyword>
<dbReference type="FunFam" id="2.130.10.130:FF:000003">
    <property type="entry name" value="Integrin alpha V"/>
    <property type="match status" value="1"/>
</dbReference>
<evidence type="ECO:0000256" key="17">
    <source>
        <dbReference type="SAM" id="MobiDB-lite"/>
    </source>
</evidence>
<feature type="region of interest" description="Disordered" evidence="17">
    <location>
        <begin position="1032"/>
        <end position="1059"/>
    </location>
</feature>
<dbReference type="Gene3D" id="2.60.40.1460">
    <property type="entry name" value="Integrin domains. Chain A, domain 2"/>
    <property type="match status" value="2"/>
</dbReference>
<evidence type="ECO:0000313" key="21">
    <source>
        <dbReference type="EMBL" id="KAK1803793.1"/>
    </source>
</evidence>
<reference evidence="21" key="1">
    <citation type="submission" date="2023-03" db="EMBL/GenBank/DDBJ databases">
        <title>Electrophorus voltai genome.</title>
        <authorList>
            <person name="Bian C."/>
        </authorList>
    </citation>
    <scope>NUCLEOTIDE SEQUENCE</scope>
    <source>
        <strain evidence="21">CB-2022</strain>
        <tissue evidence="21">Muscle</tissue>
    </source>
</reference>
<dbReference type="InterPro" id="IPR000413">
    <property type="entry name" value="Integrin_alpha"/>
</dbReference>
<dbReference type="Gene3D" id="2.60.40.1510">
    <property type="entry name" value="ntegrin, alpha v. Chain A, domain 3"/>
    <property type="match status" value="1"/>
</dbReference>
<organism evidence="21 22">
    <name type="scientific">Electrophorus voltai</name>
    <dbReference type="NCBI Taxonomy" id="2609070"/>
    <lineage>
        <taxon>Eukaryota</taxon>
        <taxon>Metazoa</taxon>
        <taxon>Chordata</taxon>
        <taxon>Craniata</taxon>
        <taxon>Vertebrata</taxon>
        <taxon>Euteleostomi</taxon>
        <taxon>Actinopterygii</taxon>
        <taxon>Neopterygii</taxon>
        <taxon>Teleostei</taxon>
        <taxon>Ostariophysi</taxon>
        <taxon>Gymnotiformes</taxon>
        <taxon>Gymnotoidei</taxon>
        <taxon>Gymnotidae</taxon>
        <taxon>Electrophorus</taxon>
    </lineage>
</organism>
<keyword evidence="13 16" id="KW-0675">Receptor</keyword>
<dbReference type="Pfam" id="PF08441">
    <property type="entry name" value="Integrin_A_Ig_1"/>
    <property type="match status" value="2"/>
</dbReference>
<feature type="region of interest" description="Disordered" evidence="17">
    <location>
        <begin position="42"/>
        <end position="67"/>
    </location>
</feature>
<dbReference type="Gene3D" id="2.60.40.1530">
    <property type="entry name" value="ntegrin, alpha v. Chain A, domain 4"/>
    <property type="match status" value="1"/>
</dbReference>
<dbReference type="EMBL" id="JAROKS010000005">
    <property type="protein sequence ID" value="KAK1803793.1"/>
    <property type="molecule type" value="Genomic_DNA"/>
</dbReference>
<dbReference type="InterPro" id="IPR013517">
    <property type="entry name" value="FG-GAP"/>
</dbReference>
<dbReference type="PANTHER" id="PTHR23220:SF3">
    <property type="entry name" value="INTEGRIN ALPHA-5"/>
    <property type="match status" value="1"/>
</dbReference>
<accession>A0AAD9E481</accession>
<evidence type="ECO:0000256" key="12">
    <source>
        <dbReference type="ARBA" id="ARBA00023157"/>
    </source>
</evidence>
<keyword evidence="8 16" id="KW-0130">Cell adhesion</keyword>
<evidence type="ECO:0000259" key="18">
    <source>
        <dbReference type="Pfam" id="PF08441"/>
    </source>
</evidence>
<dbReference type="GO" id="GO:0033627">
    <property type="term" value="P:cell adhesion mediated by integrin"/>
    <property type="evidence" value="ECO:0007669"/>
    <property type="project" value="TreeGrafter"/>
</dbReference>
<feature type="transmembrane region" description="Helical" evidence="16">
    <location>
        <begin position="1154"/>
        <end position="1176"/>
    </location>
</feature>
<name>A0AAD9E481_9TELE</name>
<evidence type="ECO:0000256" key="8">
    <source>
        <dbReference type="ARBA" id="ARBA00022889"/>
    </source>
</evidence>
<keyword evidence="9 16" id="KW-1133">Transmembrane helix</keyword>
<keyword evidence="5" id="KW-0732">Signal</keyword>
<evidence type="ECO:0000256" key="5">
    <source>
        <dbReference type="ARBA" id="ARBA00022729"/>
    </source>
</evidence>
<evidence type="ECO:0000256" key="11">
    <source>
        <dbReference type="ARBA" id="ARBA00023136"/>
    </source>
</evidence>
<dbReference type="InterPro" id="IPR028994">
    <property type="entry name" value="Integrin_alpha_N"/>
</dbReference>
<evidence type="ECO:0000313" key="22">
    <source>
        <dbReference type="Proteomes" id="UP001239994"/>
    </source>
</evidence>
<comment type="caution">
    <text evidence="21">The sequence shown here is derived from an EMBL/GenBank/DDBJ whole genome shotgun (WGS) entry which is preliminary data.</text>
</comment>